<comment type="caution">
    <text evidence="2">The sequence shown here is derived from an EMBL/GenBank/DDBJ whole genome shotgun (WGS) entry which is preliminary data.</text>
</comment>
<dbReference type="Pfam" id="PF01370">
    <property type="entry name" value="Epimerase"/>
    <property type="match status" value="1"/>
</dbReference>
<accession>A0A0P6Y377</accession>
<protein>
    <recommendedName>
        <fullName evidence="1">NAD-dependent epimerase/dehydratase domain-containing protein</fullName>
    </recommendedName>
</protein>
<reference evidence="2 3" key="1">
    <citation type="submission" date="2015-07" db="EMBL/GenBank/DDBJ databases">
        <title>Whole genome sequence of Thermanaerothrix daxensis DSM 23592.</title>
        <authorList>
            <person name="Hemp J."/>
            <person name="Ward L.M."/>
            <person name="Pace L.A."/>
            <person name="Fischer W.W."/>
        </authorList>
    </citation>
    <scope>NUCLEOTIDE SEQUENCE [LARGE SCALE GENOMIC DNA]</scope>
    <source>
        <strain evidence="2 3">GNS-1</strain>
    </source>
</reference>
<dbReference type="Proteomes" id="UP000050544">
    <property type="component" value="Unassembled WGS sequence"/>
</dbReference>
<dbReference type="OrthoDB" id="9807212at2"/>
<dbReference type="RefSeq" id="WP_054520219.1">
    <property type="nucleotide sequence ID" value="NZ_LGKO01000002.1"/>
</dbReference>
<dbReference type="PANTHER" id="PTHR48079:SF6">
    <property type="entry name" value="NAD(P)-BINDING DOMAIN-CONTAINING PROTEIN-RELATED"/>
    <property type="match status" value="1"/>
</dbReference>
<keyword evidence="3" id="KW-1185">Reference proteome</keyword>
<evidence type="ECO:0000313" key="2">
    <source>
        <dbReference type="EMBL" id="KPL83831.1"/>
    </source>
</evidence>
<sequence>MRVLVTGASGFIGGHLCRELIARGHAVRAFHRPTSSLRLLADLPVEHVVGDLTQPESVESALEGVEVVFHTAALLGDRANPAQHYAVTVEGTRNLLMAALRAGVQRVVHTSSAVALGIPPGPPRANEAPNLYLMDETHTWNYPPERWPYAYAKYLAEMEVQRAVALGLDAVIVNPTLVIGPGDHYRRTRSIIVQVARRRLPFITSGGLNAVHVADVVQGHLLALERGGCGERYLLGGENLTLGTLVATIAGVCGVPAPTLEWPAGLLRALSLPLRALEAYVNLPVEARTLALAGYYFYYSHAKAQAELGYTPQYTVETAIREAWAWFQGER</sequence>
<dbReference type="STRING" id="869279.SE15_00880"/>
<dbReference type="EMBL" id="LGKO01000002">
    <property type="protein sequence ID" value="KPL83831.1"/>
    <property type="molecule type" value="Genomic_DNA"/>
</dbReference>
<dbReference type="GO" id="GO:0005737">
    <property type="term" value="C:cytoplasm"/>
    <property type="evidence" value="ECO:0007669"/>
    <property type="project" value="TreeGrafter"/>
</dbReference>
<evidence type="ECO:0000313" key="3">
    <source>
        <dbReference type="Proteomes" id="UP000050544"/>
    </source>
</evidence>
<name>A0A0P6Y377_9CHLR</name>
<dbReference type="GO" id="GO:0004029">
    <property type="term" value="F:aldehyde dehydrogenase (NAD+) activity"/>
    <property type="evidence" value="ECO:0007669"/>
    <property type="project" value="TreeGrafter"/>
</dbReference>
<dbReference type="SUPFAM" id="SSF51735">
    <property type="entry name" value="NAD(P)-binding Rossmann-fold domains"/>
    <property type="match status" value="1"/>
</dbReference>
<dbReference type="InterPro" id="IPR001509">
    <property type="entry name" value="Epimerase_deHydtase"/>
</dbReference>
<gene>
    <name evidence="2" type="ORF">SE15_00880</name>
</gene>
<proteinExistence type="predicted"/>
<organism evidence="2 3">
    <name type="scientific">Thermanaerothrix daxensis</name>
    <dbReference type="NCBI Taxonomy" id="869279"/>
    <lineage>
        <taxon>Bacteria</taxon>
        <taxon>Bacillati</taxon>
        <taxon>Chloroflexota</taxon>
        <taxon>Anaerolineae</taxon>
        <taxon>Anaerolineales</taxon>
        <taxon>Anaerolineaceae</taxon>
        <taxon>Thermanaerothrix</taxon>
    </lineage>
</organism>
<dbReference type="PATRIC" id="fig|869279.4.peg.172"/>
<dbReference type="InterPro" id="IPR036291">
    <property type="entry name" value="NAD(P)-bd_dom_sf"/>
</dbReference>
<dbReference type="InterPro" id="IPR051783">
    <property type="entry name" value="NAD(P)-dependent_oxidoreduct"/>
</dbReference>
<dbReference type="Gene3D" id="3.40.50.720">
    <property type="entry name" value="NAD(P)-binding Rossmann-like Domain"/>
    <property type="match status" value="1"/>
</dbReference>
<feature type="domain" description="NAD-dependent epimerase/dehydratase" evidence="1">
    <location>
        <begin position="3"/>
        <end position="236"/>
    </location>
</feature>
<dbReference type="PANTHER" id="PTHR48079">
    <property type="entry name" value="PROTEIN YEEZ"/>
    <property type="match status" value="1"/>
</dbReference>
<evidence type="ECO:0000259" key="1">
    <source>
        <dbReference type="Pfam" id="PF01370"/>
    </source>
</evidence>
<dbReference type="AlphaFoldDB" id="A0A0P6Y377"/>